<organism evidence="1 2">
    <name type="scientific">Phenylobacterium soli</name>
    <dbReference type="NCBI Taxonomy" id="2170551"/>
    <lineage>
        <taxon>Bacteria</taxon>
        <taxon>Pseudomonadati</taxon>
        <taxon>Pseudomonadota</taxon>
        <taxon>Alphaproteobacteria</taxon>
        <taxon>Caulobacterales</taxon>
        <taxon>Caulobacteraceae</taxon>
        <taxon>Phenylobacterium</taxon>
    </lineage>
</organism>
<keyword evidence="2" id="KW-1185">Reference proteome</keyword>
<sequence>MRHDHLIVVAPAAGGWRVALDDLEPVMFLSGREAEAHARSLATRLAAVGDDARVTVHDRADVLVGSRRYLAE</sequence>
<dbReference type="Proteomes" id="UP000249254">
    <property type="component" value="Unassembled WGS sequence"/>
</dbReference>
<name>A0A328AN95_9CAUL</name>
<protein>
    <recommendedName>
        <fullName evidence="3">DUF2188 domain-containing protein</fullName>
    </recommendedName>
</protein>
<comment type="caution">
    <text evidence="1">The sequence shown here is derived from an EMBL/GenBank/DDBJ whole genome shotgun (WGS) entry which is preliminary data.</text>
</comment>
<dbReference type="OrthoDB" id="7193368at2"/>
<evidence type="ECO:0000313" key="1">
    <source>
        <dbReference type="EMBL" id="RAK56039.1"/>
    </source>
</evidence>
<accession>A0A328AN95</accession>
<dbReference type="RefSeq" id="WP_111529787.1">
    <property type="nucleotide sequence ID" value="NZ_JBHRSG010000003.1"/>
</dbReference>
<proteinExistence type="predicted"/>
<evidence type="ECO:0008006" key="3">
    <source>
        <dbReference type="Google" id="ProtNLM"/>
    </source>
</evidence>
<dbReference type="AlphaFoldDB" id="A0A328AN95"/>
<dbReference type="EMBL" id="QFYQ01000001">
    <property type="protein sequence ID" value="RAK56039.1"/>
    <property type="molecule type" value="Genomic_DNA"/>
</dbReference>
<evidence type="ECO:0000313" key="2">
    <source>
        <dbReference type="Proteomes" id="UP000249254"/>
    </source>
</evidence>
<reference evidence="2" key="1">
    <citation type="submission" date="2018-05" db="EMBL/GenBank/DDBJ databases">
        <authorList>
            <person name="Li X."/>
        </authorList>
    </citation>
    <scope>NUCLEOTIDE SEQUENCE [LARGE SCALE GENOMIC DNA]</scope>
    <source>
        <strain evidence="2">LX32</strain>
    </source>
</reference>
<gene>
    <name evidence="1" type="ORF">DJ017_16745</name>
</gene>